<dbReference type="InterPro" id="IPR004408">
    <property type="entry name" value="Biotin_CoA_COase_ligase"/>
</dbReference>
<dbReference type="Gene3D" id="3.30.930.10">
    <property type="entry name" value="Bira Bifunctional Protein, Domain 2"/>
    <property type="match status" value="1"/>
</dbReference>
<evidence type="ECO:0000313" key="4">
    <source>
        <dbReference type="Proteomes" id="UP000265926"/>
    </source>
</evidence>
<proteinExistence type="predicted"/>
<evidence type="ECO:0000259" key="2">
    <source>
        <dbReference type="PROSITE" id="PS51733"/>
    </source>
</evidence>
<dbReference type="Pfam" id="PF03099">
    <property type="entry name" value="BPL_LplA_LipB"/>
    <property type="match status" value="1"/>
</dbReference>
<dbReference type="InterPro" id="IPR045864">
    <property type="entry name" value="aa-tRNA-synth_II/BPL/LPL"/>
</dbReference>
<protein>
    <submittedName>
        <fullName evidence="3">Biotin--[acetyl-CoA-carboxylase] ligase</fullName>
        <ecNumber evidence="3">6.3.4.15</ecNumber>
    </submittedName>
</protein>
<keyword evidence="1 3" id="KW-0436">Ligase</keyword>
<dbReference type="PANTHER" id="PTHR12835">
    <property type="entry name" value="BIOTIN PROTEIN LIGASE"/>
    <property type="match status" value="1"/>
</dbReference>
<accession>A0A399T390</accession>
<organism evidence="3 4">
    <name type="scientific">Maribellus luteus</name>
    <dbReference type="NCBI Taxonomy" id="2305463"/>
    <lineage>
        <taxon>Bacteria</taxon>
        <taxon>Pseudomonadati</taxon>
        <taxon>Bacteroidota</taxon>
        <taxon>Bacteroidia</taxon>
        <taxon>Marinilabiliales</taxon>
        <taxon>Prolixibacteraceae</taxon>
        <taxon>Maribellus</taxon>
    </lineage>
</organism>
<dbReference type="SUPFAM" id="SSF55681">
    <property type="entry name" value="Class II aaRS and biotin synthetases"/>
    <property type="match status" value="1"/>
</dbReference>
<dbReference type="CDD" id="cd16442">
    <property type="entry name" value="BPL"/>
    <property type="match status" value="1"/>
</dbReference>
<dbReference type="InterPro" id="IPR004143">
    <property type="entry name" value="BPL_LPL_catalytic"/>
</dbReference>
<dbReference type="GO" id="GO:0004077">
    <property type="term" value="F:biotin--[biotin carboxyl-carrier protein] ligase activity"/>
    <property type="evidence" value="ECO:0007669"/>
    <property type="project" value="UniProtKB-EC"/>
</dbReference>
<comment type="caution">
    <text evidence="3">The sequence shown here is derived from an EMBL/GenBank/DDBJ whole genome shotgun (WGS) entry which is preliminary data.</text>
</comment>
<name>A0A399T390_9BACT</name>
<dbReference type="GO" id="GO:0005737">
    <property type="term" value="C:cytoplasm"/>
    <property type="evidence" value="ECO:0007669"/>
    <property type="project" value="TreeGrafter"/>
</dbReference>
<dbReference type="PROSITE" id="PS51733">
    <property type="entry name" value="BPL_LPL_CATALYTIC"/>
    <property type="match status" value="1"/>
</dbReference>
<evidence type="ECO:0000313" key="3">
    <source>
        <dbReference type="EMBL" id="RIJ49335.1"/>
    </source>
</evidence>
<dbReference type="NCBIfam" id="TIGR00121">
    <property type="entry name" value="birA_ligase"/>
    <property type="match status" value="1"/>
</dbReference>
<dbReference type="PANTHER" id="PTHR12835:SF5">
    <property type="entry name" value="BIOTIN--PROTEIN LIGASE"/>
    <property type="match status" value="1"/>
</dbReference>
<dbReference type="EMBL" id="QWGR01000003">
    <property type="protein sequence ID" value="RIJ49335.1"/>
    <property type="molecule type" value="Genomic_DNA"/>
</dbReference>
<evidence type="ECO:0000256" key="1">
    <source>
        <dbReference type="ARBA" id="ARBA00022598"/>
    </source>
</evidence>
<gene>
    <name evidence="3" type="ORF">D1614_07260</name>
</gene>
<dbReference type="EC" id="6.3.4.15" evidence="3"/>
<feature type="domain" description="BPL/LPL catalytic" evidence="2">
    <location>
        <begin position="27"/>
        <end position="205"/>
    </location>
</feature>
<keyword evidence="4" id="KW-1185">Reference proteome</keyword>
<dbReference type="AlphaFoldDB" id="A0A399T390"/>
<dbReference type="Proteomes" id="UP000265926">
    <property type="component" value="Unassembled WGS sequence"/>
</dbReference>
<reference evidence="3 4" key="1">
    <citation type="submission" date="2018-08" db="EMBL/GenBank/DDBJ databases">
        <title>Pallidiluteibacterium maritimus gen. nov., sp. nov., isolated from coastal sediment.</title>
        <authorList>
            <person name="Zhou L.Y."/>
        </authorList>
    </citation>
    <scope>NUCLEOTIDE SEQUENCE [LARGE SCALE GENOMIC DNA]</scope>
    <source>
        <strain evidence="3 4">XSD2</strain>
    </source>
</reference>
<sequence length="270" mass="30831">MNLTKIIFLSINHFLSEWFTFDPQMFLMGRNIIFLDEVDSTNNYAKQLVSDGAANGTVVLAHFQTRGKGQPGNFWESEAGKNLLTSIILHPGFLEAGKQFLISKIVSLSLVDLLTPEVNDVSIKWPNDLYIGNRKVAGILIENSIKGSTLDSSIIGIGLNLNQLVFHSKAPNPVSLQQLNGKIYDAQEMLKGFFQYFEKWYRLLEAGKFQQIDKAYLGKLFGFNQWRNFRKDNETFEARIFGIGEFGQLQLEDRSGKITEYMFKEVEYIF</sequence>